<feature type="domain" description="SHSP" evidence="3">
    <location>
        <begin position="39"/>
        <end position="150"/>
    </location>
</feature>
<sequence>MADIRDDFRRFEEMMNRMFEDFWGRPRRQLLPSGERGEMLPAEYRQPFIDIVETDKEVIATAEMPGLEKENIKINLTEDRLEISAETKKEEERKEKGYVYRERRSGSYYRAIALPSPVDPNNAQASYRNGILEIKMPKTEVKEKKEIKVE</sequence>
<gene>
    <name evidence="5" type="ORF">MNV_1280005</name>
</gene>
<dbReference type="Proteomes" id="UP000218615">
    <property type="component" value="Unassembled WGS sequence"/>
</dbReference>
<dbReference type="OrthoDB" id="198277at2157"/>
<dbReference type="Gene3D" id="2.60.40.790">
    <property type="match status" value="1"/>
</dbReference>
<evidence type="ECO:0000256" key="1">
    <source>
        <dbReference type="PROSITE-ProRule" id="PRU00285"/>
    </source>
</evidence>
<proteinExistence type="inferred from homology"/>
<dbReference type="SUPFAM" id="SSF49764">
    <property type="entry name" value="HSP20-like chaperones"/>
    <property type="match status" value="1"/>
</dbReference>
<keyword evidence="5" id="KW-0346">Stress response</keyword>
<reference evidence="6" key="1">
    <citation type="submission" date="2017-06" db="EMBL/GenBank/DDBJ databases">
        <authorList>
            <person name="Cremers G."/>
        </authorList>
    </citation>
    <scope>NUCLEOTIDE SEQUENCE [LARGE SCALE GENOMIC DNA]</scope>
</reference>
<dbReference type="RefSeq" id="WP_096204032.1">
    <property type="nucleotide sequence ID" value="NZ_FZMP01000033.1"/>
</dbReference>
<dbReference type="PROSITE" id="PS01031">
    <property type="entry name" value="SHSP"/>
    <property type="match status" value="1"/>
</dbReference>
<dbReference type="EMBL" id="FZMP01000033">
    <property type="protein sequence ID" value="SNQ59702.1"/>
    <property type="molecule type" value="Genomic_DNA"/>
</dbReference>
<dbReference type="InterPro" id="IPR007052">
    <property type="entry name" value="CS_dom"/>
</dbReference>
<keyword evidence="6" id="KW-1185">Reference proteome</keyword>
<accession>A0A284VKF4</accession>
<evidence type="ECO:0000256" key="2">
    <source>
        <dbReference type="RuleBase" id="RU003616"/>
    </source>
</evidence>
<name>A0A284VKF4_9EURY</name>
<feature type="domain" description="CS" evidence="4">
    <location>
        <begin position="44"/>
        <end position="150"/>
    </location>
</feature>
<dbReference type="PROSITE" id="PS51203">
    <property type="entry name" value="CS"/>
    <property type="match status" value="1"/>
</dbReference>
<dbReference type="InterPro" id="IPR002068">
    <property type="entry name" value="A-crystallin/Hsp20_dom"/>
</dbReference>
<dbReference type="InterPro" id="IPR031107">
    <property type="entry name" value="Small_HSP"/>
</dbReference>
<evidence type="ECO:0000313" key="6">
    <source>
        <dbReference type="Proteomes" id="UP000218615"/>
    </source>
</evidence>
<dbReference type="PANTHER" id="PTHR11527">
    <property type="entry name" value="HEAT-SHOCK PROTEIN 20 FAMILY MEMBER"/>
    <property type="match status" value="1"/>
</dbReference>
<organism evidence="5 6">
    <name type="scientific">Candidatus Methanoperedens nitratireducens</name>
    <dbReference type="NCBI Taxonomy" id="1392998"/>
    <lineage>
        <taxon>Archaea</taxon>
        <taxon>Methanobacteriati</taxon>
        <taxon>Methanobacteriota</taxon>
        <taxon>Stenosarchaea group</taxon>
        <taxon>Methanomicrobia</taxon>
        <taxon>Methanosarcinales</taxon>
        <taxon>ANME-2 cluster</taxon>
        <taxon>Candidatus Methanoperedentaceae</taxon>
        <taxon>Candidatus Methanoperedens</taxon>
    </lineage>
</organism>
<dbReference type="Pfam" id="PF00011">
    <property type="entry name" value="HSP20"/>
    <property type="match status" value="1"/>
</dbReference>
<evidence type="ECO:0000259" key="3">
    <source>
        <dbReference type="PROSITE" id="PS01031"/>
    </source>
</evidence>
<evidence type="ECO:0000259" key="4">
    <source>
        <dbReference type="PROSITE" id="PS51203"/>
    </source>
</evidence>
<dbReference type="CDD" id="cd06464">
    <property type="entry name" value="ACD_sHsps-like"/>
    <property type="match status" value="1"/>
</dbReference>
<dbReference type="AlphaFoldDB" id="A0A284VKF4"/>
<protein>
    <submittedName>
        <fullName evidence="5">Small heat shock protein</fullName>
    </submittedName>
</protein>
<evidence type="ECO:0000313" key="5">
    <source>
        <dbReference type="EMBL" id="SNQ59702.1"/>
    </source>
</evidence>
<comment type="similarity">
    <text evidence="1 2">Belongs to the small heat shock protein (HSP20) family.</text>
</comment>
<dbReference type="InterPro" id="IPR008978">
    <property type="entry name" value="HSP20-like_chaperone"/>
</dbReference>